<proteinExistence type="predicted"/>
<keyword evidence="1" id="KW-0732">Signal</keyword>
<name>D7VJX1_SPHSI</name>
<dbReference type="RefSeq" id="WP_002998699.1">
    <property type="nucleotide sequence ID" value="NZ_GL379772.1"/>
</dbReference>
<dbReference type="EMBL" id="ACHA02000005">
    <property type="protein sequence ID" value="EFK58573.1"/>
    <property type="molecule type" value="Genomic_DNA"/>
</dbReference>
<dbReference type="Proteomes" id="UP000006258">
    <property type="component" value="Unassembled WGS sequence"/>
</dbReference>
<dbReference type="GeneID" id="95430100"/>
<protein>
    <submittedName>
        <fullName evidence="2">Uncharacterized protein</fullName>
    </submittedName>
</protein>
<sequence length="119" mass="12869">MKSKIIKVTGIALSLLFTHMASAQQDYRVQIGLDAPAYGTNLLVNFGTYSGPWVRGYSISNHDGSASFIQLATTGDHYSDGTSTQRYSYIGGGFSREYMVFQPDGNIGVGTRTVENSEG</sequence>
<evidence type="ECO:0000256" key="1">
    <source>
        <dbReference type="SAM" id="SignalP"/>
    </source>
</evidence>
<dbReference type="OrthoDB" id="9808753at2"/>
<evidence type="ECO:0000313" key="3">
    <source>
        <dbReference type="Proteomes" id="UP000006258"/>
    </source>
</evidence>
<reference evidence="2" key="1">
    <citation type="submission" date="2010-07" db="EMBL/GenBank/DDBJ databases">
        <authorList>
            <person name="Muzny D."/>
            <person name="Qin X."/>
            <person name="Buhay C."/>
            <person name="Dugan-Rocha S."/>
            <person name="Ding Y."/>
            <person name="Chen G."/>
            <person name="Hawes A."/>
            <person name="Holder M."/>
            <person name="Jhangiani S."/>
            <person name="Johnson A."/>
            <person name="Khan Z."/>
            <person name="Li Z."/>
            <person name="Liu W."/>
            <person name="Liu X."/>
            <person name="Perez L."/>
            <person name="Shen H."/>
            <person name="Wang Q."/>
            <person name="Watt J."/>
            <person name="Xi L."/>
            <person name="Xin Y."/>
            <person name="Zhou J."/>
            <person name="Deng J."/>
            <person name="Jiang H."/>
            <person name="Liu Y."/>
            <person name="Qu J."/>
            <person name="Song X.-Z."/>
            <person name="Zhang L."/>
            <person name="Villasana D."/>
            <person name="Johnson A."/>
            <person name="Liu J."/>
            <person name="Liyanage D."/>
            <person name="Lorensuhewa L."/>
            <person name="Robinson T."/>
            <person name="Song A."/>
            <person name="Song B.-B."/>
            <person name="Dinh H."/>
            <person name="Thornton R."/>
            <person name="Coyle M."/>
            <person name="Francisco L."/>
            <person name="Jackson L."/>
            <person name="Javaid M."/>
            <person name="Korchina V."/>
            <person name="Kovar C."/>
            <person name="Mata R."/>
            <person name="Mathew T."/>
            <person name="Ngo R."/>
            <person name="Nguyen L."/>
            <person name="Nguyen N."/>
            <person name="Okwuonu G."/>
            <person name="Ongeri F."/>
            <person name="Pham C."/>
            <person name="Simmons D."/>
            <person name="Wilczek-Boney K."/>
            <person name="Hale W."/>
            <person name="Jakkamsetti A."/>
            <person name="Pham P."/>
            <person name="Ruth R."/>
            <person name="San Lucas F."/>
            <person name="Warren J."/>
            <person name="Zhang J."/>
            <person name="Zhao Z."/>
            <person name="Zhou C."/>
            <person name="Zhu D."/>
            <person name="Lee S."/>
            <person name="Bess C."/>
            <person name="Blankenburg K."/>
            <person name="Forbes L."/>
            <person name="Fu Q."/>
            <person name="Gubbala S."/>
            <person name="Hirani K."/>
            <person name="Jayaseelan J.C."/>
            <person name="Lara F."/>
            <person name="Munidasa M."/>
            <person name="Palculict T."/>
            <person name="Patil S."/>
            <person name="Pu L.-L."/>
            <person name="Saada N."/>
            <person name="Tang L."/>
            <person name="Weissenberger G."/>
            <person name="Zhu Y."/>
            <person name="Hemphill L."/>
            <person name="Shang Y."/>
            <person name="Youmans B."/>
            <person name="Ayvaz T."/>
            <person name="Ross M."/>
            <person name="Santibanez J."/>
            <person name="Aqrawi P."/>
            <person name="Gross S."/>
            <person name="Joshi V."/>
            <person name="Fowler G."/>
            <person name="Nazareth L."/>
            <person name="Reid J."/>
            <person name="Worley K."/>
            <person name="Petrosino J."/>
            <person name="Highlander S."/>
            <person name="Gibbs R."/>
        </authorList>
    </citation>
    <scope>NUCLEOTIDE SEQUENCE [LARGE SCALE GENOMIC DNA]</scope>
    <source>
        <strain evidence="2">ATCC 33861</strain>
    </source>
</reference>
<comment type="caution">
    <text evidence="2">The sequence shown here is derived from an EMBL/GenBank/DDBJ whole genome shotgun (WGS) entry which is preliminary data.</text>
</comment>
<dbReference type="AlphaFoldDB" id="D7VJX1"/>
<dbReference type="HOGENOM" id="CLU_2059935_0_0_10"/>
<organism evidence="2 3">
    <name type="scientific">Sphingobacterium spiritivorum ATCC 33861</name>
    <dbReference type="NCBI Taxonomy" id="525373"/>
    <lineage>
        <taxon>Bacteria</taxon>
        <taxon>Pseudomonadati</taxon>
        <taxon>Bacteroidota</taxon>
        <taxon>Sphingobacteriia</taxon>
        <taxon>Sphingobacteriales</taxon>
        <taxon>Sphingobacteriaceae</taxon>
        <taxon>Sphingobacterium</taxon>
    </lineage>
</organism>
<accession>D7VJX1</accession>
<gene>
    <name evidence="2" type="ORF">HMPREF0766_11290</name>
</gene>
<dbReference type="STRING" id="525373.HMPREF0766_11290"/>
<evidence type="ECO:0000313" key="2">
    <source>
        <dbReference type="EMBL" id="EFK58573.1"/>
    </source>
</evidence>
<feature type="signal peptide" evidence="1">
    <location>
        <begin position="1"/>
        <end position="23"/>
    </location>
</feature>
<feature type="chain" id="PRO_5003107034" evidence="1">
    <location>
        <begin position="24"/>
        <end position="119"/>
    </location>
</feature>
<keyword evidence="3" id="KW-1185">Reference proteome</keyword>